<accession>A0A5C5XAQ5</accession>
<dbReference type="EMBL" id="SJPG01000001">
    <property type="protein sequence ID" value="TWT59373.1"/>
    <property type="molecule type" value="Genomic_DNA"/>
</dbReference>
<protein>
    <submittedName>
        <fullName evidence="2">Uncharacterized protein</fullName>
    </submittedName>
</protein>
<dbReference type="AlphaFoldDB" id="A0A5C5XAQ5"/>
<dbReference type="InterPro" id="IPR011989">
    <property type="entry name" value="ARM-like"/>
</dbReference>
<comment type="caution">
    <text evidence="2">The sequence shown here is derived from an EMBL/GenBank/DDBJ whole genome shotgun (WGS) entry which is preliminary data.</text>
</comment>
<dbReference type="Gene3D" id="1.25.10.10">
    <property type="entry name" value="Leucine-rich Repeat Variant"/>
    <property type="match status" value="1"/>
</dbReference>
<reference evidence="2 3" key="1">
    <citation type="submission" date="2019-02" db="EMBL/GenBank/DDBJ databases">
        <title>Deep-cultivation of Planctomycetes and their phenomic and genomic characterization uncovers novel biology.</title>
        <authorList>
            <person name="Wiegand S."/>
            <person name="Jogler M."/>
            <person name="Boedeker C."/>
            <person name="Pinto D."/>
            <person name="Vollmers J."/>
            <person name="Rivas-Marin E."/>
            <person name="Kohn T."/>
            <person name="Peeters S.H."/>
            <person name="Heuer A."/>
            <person name="Rast P."/>
            <person name="Oberbeckmann S."/>
            <person name="Bunk B."/>
            <person name="Jeske O."/>
            <person name="Meyerdierks A."/>
            <person name="Storesund J.E."/>
            <person name="Kallscheuer N."/>
            <person name="Luecker S."/>
            <person name="Lage O.M."/>
            <person name="Pohl T."/>
            <person name="Merkel B.J."/>
            <person name="Hornburger P."/>
            <person name="Mueller R.-W."/>
            <person name="Bruemmer F."/>
            <person name="Labrenz M."/>
            <person name="Spormann A.M."/>
            <person name="Op Den Camp H."/>
            <person name="Overmann J."/>
            <person name="Amann R."/>
            <person name="Jetten M.S.M."/>
            <person name="Mascher T."/>
            <person name="Medema M.H."/>
            <person name="Devos D.P."/>
            <person name="Kaster A.-K."/>
            <person name="Ovreas L."/>
            <person name="Rohde M."/>
            <person name="Galperin M.Y."/>
            <person name="Jogler C."/>
        </authorList>
    </citation>
    <scope>NUCLEOTIDE SEQUENCE [LARGE SCALE GENOMIC DNA]</scope>
    <source>
        <strain evidence="2 3">Pan54</strain>
    </source>
</reference>
<keyword evidence="1" id="KW-1133">Transmembrane helix</keyword>
<feature type="transmembrane region" description="Helical" evidence="1">
    <location>
        <begin position="38"/>
        <end position="58"/>
    </location>
</feature>
<proteinExistence type="predicted"/>
<organism evidence="2 3">
    <name type="scientific">Rubinisphaera italica</name>
    <dbReference type="NCBI Taxonomy" id="2527969"/>
    <lineage>
        <taxon>Bacteria</taxon>
        <taxon>Pseudomonadati</taxon>
        <taxon>Planctomycetota</taxon>
        <taxon>Planctomycetia</taxon>
        <taxon>Planctomycetales</taxon>
        <taxon>Planctomycetaceae</taxon>
        <taxon>Rubinisphaera</taxon>
    </lineage>
</organism>
<dbReference type="Proteomes" id="UP000316095">
    <property type="component" value="Unassembled WGS sequence"/>
</dbReference>
<sequence length="428" mass="48020">MIFRLLERFEQTGISPRVENALVTCVPMRTESRFTISLFALAFCLISSLLVQATPAYAQGDGELIKEADLDFLKRKKFEYTKALGTTNITQADIALLTEYNRIQILQMSLKSQLRQLSKIREQLKRDLNLLAKPPARSVLLPLIIKHCEQLNEQPLPVRLNACLLITELNEEPPNIPKQIPATPFTGIADPLIAIISEKNQSEALKIIATNGLMRLCQDGSPKVDIRSRIADALIAQLKQPNLNEWYKRSLVEAVSQTSVLFDKTRTPYIVQTLAEILINPMEPWTVRAEAASGLGRTEMNREINLTLINYEIVRFAYEMGQQYNAKPNAPHWRLCAFRIYTAYQPEFSNSTALLTRVKSAPFTAYRAEIQGAYDVVLPLANGILKLPPPPGAKPVPPKVLSDLKAWLDANTPENDIIGPNTKPLKNP</sequence>
<keyword evidence="1" id="KW-0812">Transmembrane</keyword>
<gene>
    <name evidence="2" type="ORF">Pan54_00740</name>
</gene>
<dbReference type="SUPFAM" id="SSF48371">
    <property type="entry name" value="ARM repeat"/>
    <property type="match status" value="1"/>
</dbReference>
<evidence type="ECO:0000256" key="1">
    <source>
        <dbReference type="SAM" id="Phobius"/>
    </source>
</evidence>
<evidence type="ECO:0000313" key="2">
    <source>
        <dbReference type="EMBL" id="TWT59373.1"/>
    </source>
</evidence>
<keyword evidence="3" id="KW-1185">Reference proteome</keyword>
<dbReference type="OrthoDB" id="268226at2"/>
<dbReference type="InterPro" id="IPR016024">
    <property type="entry name" value="ARM-type_fold"/>
</dbReference>
<keyword evidence="1" id="KW-0472">Membrane</keyword>
<name>A0A5C5XAQ5_9PLAN</name>
<evidence type="ECO:0000313" key="3">
    <source>
        <dbReference type="Proteomes" id="UP000316095"/>
    </source>
</evidence>